<keyword evidence="14" id="KW-1185">Reference proteome</keyword>
<comment type="catalytic activity">
    <reaction evidence="10">
        <text>a 1,2-diacyl-sn-glycero-3-phospho-L-serine(in) = a 1,2-diacyl-sn-glycero-3-phospho-L-serine(out)</text>
        <dbReference type="Rhea" id="RHEA:38663"/>
        <dbReference type="ChEBI" id="CHEBI:57262"/>
    </reaction>
</comment>
<feature type="region of interest" description="Disordered" evidence="12">
    <location>
        <begin position="459"/>
        <end position="495"/>
    </location>
</feature>
<feature type="compositionally biased region" description="Low complexity" evidence="12">
    <location>
        <begin position="120"/>
        <end position="136"/>
    </location>
</feature>
<comment type="subcellular location">
    <subcellularLocation>
        <location evidence="1">Endoplasmic reticulum membrane</location>
        <topology evidence="1">Peripheral membrane protein</topology>
    </subcellularLocation>
    <subcellularLocation>
        <location evidence="2">Preautophagosomal structure membrane</location>
        <topology evidence="2">Peripheral membrane protein</topology>
    </subcellularLocation>
</comment>
<feature type="region of interest" description="Disordered" evidence="12">
    <location>
        <begin position="120"/>
        <end position="145"/>
    </location>
</feature>
<evidence type="ECO:0000256" key="4">
    <source>
        <dbReference type="ARBA" id="ARBA00018070"/>
    </source>
</evidence>
<proteinExistence type="inferred from homology"/>
<dbReference type="GO" id="GO:0032266">
    <property type="term" value="F:phosphatidylinositol-3-phosphate binding"/>
    <property type="evidence" value="ECO:0007669"/>
    <property type="project" value="TreeGrafter"/>
</dbReference>
<feature type="compositionally biased region" description="Polar residues" evidence="12">
    <location>
        <begin position="345"/>
        <end position="358"/>
    </location>
</feature>
<evidence type="ECO:0000256" key="1">
    <source>
        <dbReference type="ARBA" id="ARBA00004406"/>
    </source>
</evidence>
<dbReference type="VEuPathDB" id="VectorBase:AMAM020558"/>
<dbReference type="GO" id="GO:0005789">
    <property type="term" value="C:endoplasmic reticulum membrane"/>
    <property type="evidence" value="ECO:0007669"/>
    <property type="project" value="UniProtKB-SubCell"/>
</dbReference>
<dbReference type="GO" id="GO:0000422">
    <property type="term" value="P:autophagy of mitochondrion"/>
    <property type="evidence" value="ECO:0007669"/>
    <property type="project" value="TreeGrafter"/>
</dbReference>
<dbReference type="GO" id="GO:0006869">
    <property type="term" value="P:lipid transport"/>
    <property type="evidence" value="ECO:0007669"/>
    <property type="project" value="UniProtKB-KW"/>
</dbReference>
<dbReference type="GO" id="GO:0034045">
    <property type="term" value="C:phagophore assembly site membrane"/>
    <property type="evidence" value="ECO:0007669"/>
    <property type="project" value="UniProtKB-SubCell"/>
</dbReference>
<organism evidence="13 14">
    <name type="scientific">Anopheles maculatus</name>
    <dbReference type="NCBI Taxonomy" id="74869"/>
    <lineage>
        <taxon>Eukaryota</taxon>
        <taxon>Metazoa</taxon>
        <taxon>Ecdysozoa</taxon>
        <taxon>Arthropoda</taxon>
        <taxon>Hexapoda</taxon>
        <taxon>Insecta</taxon>
        <taxon>Pterygota</taxon>
        <taxon>Neoptera</taxon>
        <taxon>Endopterygota</taxon>
        <taxon>Diptera</taxon>
        <taxon>Nematocera</taxon>
        <taxon>Culicoidea</taxon>
        <taxon>Culicidae</taxon>
        <taxon>Anophelinae</taxon>
        <taxon>Anopheles</taxon>
        <taxon>Anopheles maculatus group</taxon>
    </lineage>
</organism>
<evidence type="ECO:0000256" key="11">
    <source>
        <dbReference type="ARBA" id="ARBA00024615"/>
    </source>
</evidence>
<keyword evidence="8" id="KW-0445">Lipid transport</keyword>
<evidence type="ECO:0000313" key="14">
    <source>
        <dbReference type="Proteomes" id="UP000075901"/>
    </source>
</evidence>
<accession>A0A182T6D5</accession>
<dbReference type="GO" id="GO:0061908">
    <property type="term" value="C:phagophore"/>
    <property type="evidence" value="ECO:0007669"/>
    <property type="project" value="TreeGrafter"/>
</dbReference>
<comment type="catalytic activity">
    <reaction evidence="11">
        <text>a 1,2-diacyl-sn-glycero-3-phosphoethanolamine(in) = a 1,2-diacyl-sn-glycero-3-phosphoethanolamine(out)</text>
        <dbReference type="Rhea" id="RHEA:38895"/>
        <dbReference type="ChEBI" id="CHEBI:64612"/>
    </reaction>
</comment>
<evidence type="ECO:0000256" key="5">
    <source>
        <dbReference type="ARBA" id="ARBA00022448"/>
    </source>
</evidence>
<dbReference type="PANTHER" id="PTHR13190:SF1">
    <property type="entry name" value="AUTOPHAGY-RELATED 2, ISOFORM A"/>
    <property type="match status" value="1"/>
</dbReference>
<feature type="compositionally biased region" description="Polar residues" evidence="12">
    <location>
        <begin position="311"/>
        <end position="320"/>
    </location>
</feature>
<sequence length="534" mass="58056">ILEGDEQRNRCGSLLRFSVSIARADLREVLLEVSVPLVEFYREQRPNTSGSSLPKRPEISVTFEQSCNALRGSSGKRFSPPRTKVHVMMAPFLTEFDITILDRLSSLLYQAPFASYYHKTTTGSSSPASSSPNTGAPSGGGRSKLEAKTDLQLESLAVDFRLRFPIPDLRPIHDPQRVPWWRRNIRPDFLLLKLEMVRTGIALSPHPVYDISANEIKLYYHEAEPKAATAASGAGGVNIGKTVMQENAVPGQVPSVEYPRIIIEIPSEASLQKALEEQQQQQPAQCGKGHHPRPHASTGHHYRGYEESDSDPTSGESIGVTTGRCKEDTPFSAKRVCRESDTPHSKTSTTGVSDTPETLTLPGDTDEMNTFCSRAMKRAKLQIPAEAQLNAQQTARVSFREPDISLAGMGMMDSIYMPYTMCQSGIQLDSSSSATNSESESDSDGIFYSVYDRTRSGNLVGGAGTTGAGSGTGRKSSSHSHRSSSHGGKLAPSAAGTDENTVAFRLNIGQCVLTMFAPVRDAQKHVIPGQFGEF</sequence>
<dbReference type="GO" id="GO:0034727">
    <property type="term" value="P:piecemeal microautophagy of the nucleus"/>
    <property type="evidence" value="ECO:0007669"/>
    <property type="project" value="TreeGrafter"/>
</dbReference>
<dbReference type="GO" id="GO:0043495">
    <property type="term" value="F:protein-membrane adaptor activity"/>
    <property type="evidence" value="ECO:0007669"/>
    <property type="project" value="TreeGrafter"/>
</dbReference>
<dbReference type="InterPro" id="IPR026849">
    <property type="entry name" value="ATG2"/>
</dbReference>
<dbReference type="EnsemblMetazoa" id="AMAM020558-RA">
    <property type="protein sequence ID" value="AMAM020558-PA"/>
    <property type="gene ID" value="AMAM020558"/>
</dbReference>
<feature type="compositionally biased region" description="Gly residues" evidence="12">
    <location>
        <begin position="459"/>
        <end position="472"/>
    </location>
</feature>
<evidence type="ECO:0000256" key="8">
    <source>
        <dbReference type="ARBA" id="ARBA00023055"/>
    </source>
</evidence>
<dbReference type="PANTHER" id="PTHR13190">
    <property type="entry name" value="AUTOPHAGY-RELATED 2, ISOFORM A"/>
    <property type="match status" value="1"/>
</dbReference>
<protein>
    <recommendedName>
        <fullName evidence="4">Autophagy-related protein 2</fullName>
    </recommendedName>
</protein>
<dbReference type="GO" id="GO:0061709">
    <property type="term" value="P:reticulophagy"/>
    <property type="evidence" value="ECO:0007669"/>
    <property type="project" value="TreeGrafter"/>
</dbReference>
<feature type="compositionally biased region" description="Low complexity" evidence="12">
    <location>
        <begin position="272"/>
        <end position="285"/>
    </location>
</feature>
<evidence type="ECO:0000256" key="10">
    <source>
        <dbReference type="ARBA" id="ARBA00024479"/>
    </source>
</evidence>
<keyword evidence="7" id="KW-0072">Autophagy</keyword>
<feature type="compositionally biased region" description="Basic residues" evidence="12">
    <location>
        <begin position="288"/>
        <end position="302"/>
    </location>
</feature>
<keyword evidence="9" id="KW-0472">Membrane</keyword>
<evidence type="ECO:0000256" key="12">
    <source>
        <dbReference type="SAM" id="MobiDB-lite"/>
    </source>
</evidence>
<evidence type="ECO:0000256" key="7">
    <source>
        <dbReference type="ARBA" id="ARBA00023006"/>
    </source>
</evidence>
<evidence type="ECO:0000256" key="6">
    <source>
        <dbReference type="ARBA" id="ARBA00022824"/>
    </source>
</evidence>
<reference evidence="13" key="2">
    <citation type="submission" date="2020-05" db="UniProtKB">
        <authorList>
            <consortium name="EnsemblMetazoa"/>
        </authorList>
    </citation>
    <scope>IDENTIFICATION</scope>
    <source>
        <strain evidence="13">maculatus3</strain>
    </source>
</reference>
<comment type="similarity">
    <text evidence="3">Belongs to the ATG2 family.</text>
</comment>
<evidence type="ECO:0000256" key="2">
    <source>
        <dbReference type="ARBA" id="ARBA00004623"/>
    </source>
</evidence>
<reference evidence="14" key="1">
    <citation type="submission" date="2013-09" db="EMBL/GenBank/DDBJ databases">
        <title>The Genome Sequence of Anopheles maculatus species B.</title>
        <authorList>
            <consortium name="The Broad Institute Genomics Platform"/>
            <person name="Neafsey D.E."/>
            <person name="Besansky N."/>
            <person name="Howell P."/>
            <person name="Walton C."/>
            <person name="Young S.K."/>
            <person name="Zeng Q."/>
            <person name="Gargeya S."/>
            <person name="Fitzgerald M."/>
            <person name="Haas B."/>
            <person name="Abouelleil A."/>
            <person name="Allen A.W."/>
            <person name="Alvarado L."/>
            <person name="Arachchi H.M."/>
            <person name="Berlin A.M."/>
            <person name="Chapman S.B."/>
            <person name="Gainer-Dewar J."/>
            <person name="Goldberg J."/>
            <person name="Griggs A."/>
            <person name="Gujja S."/>
            <person name="Hansen M."/>
            <person name="Howarth C."/>
            <person name="Imamovic A."/>
            <person name="Ireland A."/>
            <person name="Larimer J."/>
            <person name="McCowan C."/>
            <person name="Murphy C."/>
            <person name="Pearson M."/>
            <person name="Poon T.W."/>
            <person name="Priest M."/>
            <person name="Roberts A."/>
            <person name="Saif S."/>
            <person name="Shea T."/>
            <person name="Sisk P."/>
            <person name="Sykes S."/>
            <person name="Wortman J."/>
            <person name="Nusbaum C."/>
            <person name="Birren B."/>
        </authorList>
    </citation>
    <scope>NUCLEOTIDE SEQUENCE [LARGE SCALE GENOMIC DNA]</scope>
    <source>
        <strain evidence="14">maculatus3</strain>
    </source>
</reference>
<keyword evidence="5" id="KW-0813">Transport</keyword>
<evidence type="ECO:0000256" key="3">
    <source>
        <dbReference type="ARBA" id="ARBA00009714"/>
    </source>
</evidence>
<feature type="region of interest" description="Disordered" evidence="12">
    <location>
        <begin position="272"/>
        <end position="366"/>
    </location>
</feature>
<name>A0A182T6D5_9DIPT</name>
<evidence type="ECO:0000313" key="13">
    <source>
        <dbReference type="EnsemblMetazoa" id="AMAM020558-PA"/>
    </source>
</evidence>
<keyword evidence="6" id="KW-0256">Endoplasmic reticulum</keyword>
<dbReference type="GO" id="GO:0061723">
    <property type="term" value="P:glycophagy"/>
    <property type="evidence" value="ECO:0007669"/>
    <property type="project" value="TreeGrafter"/>
</dbReference>
<dbReference type="GO" id="GO:0000045">
    <property type="term" value="P:autophagosome assembly"/>
    <property type="evidence" value="ECO:0007669"/>
    <property type="project" value="TreeGrafter"/>
</dbReference>
<dbReference type="Proteomes" id="UP000075901">
    <property type="component" value="Unassembled WGS sequence"/>
</dbReference>
<dbReference type="AlphaFoldDB" id="A0A182T6D5"/>
<evidence type="ECO:0000256" key="9">
    <source>
        <dbReference type="ARBA" id="ARBA00023136"/>
    </source>
</evidence>